<keyword evidence="1" id="KW-0812">Transmembrane</keyword>
<proteinExistence type="predicted"/>
<organism evidence="2 3">
    <name type="scientific">Christiangramia fulva</name>
    <dbReference type="NCBI Taxonomy" id="2126553"/>
    <lineage>
        <taxon>Bacteria</taxon>
        <taxon>Pseudomonadati</taxon>
        <taxon>Bacteroidota</taxon>
        <taxon>Flavobacteriia</taxon>
        <taxon>Flavobacteriales</taxon>
        <taxon>Flavobacteriaceae</taxon>
        <taxon>Christiangramia</taxon>
    </lineage>
</organism>
<accession>A0A2R3Z607</accession>
<dbReference type="RefSeq" id="WP_107012465.1">
    <property type="nucleotide sequence ID" value="NZ_CP028136.1"/>
</dbReference>
<dbReference type="KEGG" id="grs:C7S20_10710"/>
<evidence type="ECO:0000313" key="2">
    <source>
        <dbReference type="EMBL" id="AVR45688.1"/>
    </source>
</evidence>
<dbReference type="OrthoDB" id="1453511at2"/>
<dbReference type="Proteomes" id="UP000241507">
    <property type="component" value="Chromosome"/>
</dbReference>
<evidence type="ECO:0000256" key="1">
    <source>
        <dbReference type="SAM" id="Phobius"/>
    </source>
</evidence>
<name>A0A2R3Z607_9FLAO</name>
<evidence type="ECO:0000313" key="3">
    <source>
        <dbReference type="Proteomes" id="UP000241507"/>
    </source>
</evidence>
<reference evidence="3" key="1">
    <citation type="submission" date="2018-03" db="EMBL/GenBank/DDBJ databases">
        <title>Gramella fulva sp. nov., isolated from a dry surface of tidal flat.</title>
        <authorList>
            <person name="Hwang S.H."/>
            <person name="Hwang W.M."/>
            <person name="Kang K."/>
            <person name="Ahn T.-Y."/>
        </authorList>
    </citation>
    <scope>NUCLEOTIDE SEQUENCE [LARGE SCALE GENOMIC DNA]</scope>
    <source>
        <strain evidence="3">SH35</strain>
    </source>
</reference>
<dbReference type="EMBL" id="CP028136">
    <property type="protein sequence ID" value="AVR45688.1"/>
    <property type="molecule type" value="Genomic_DNA"/>
</dbReference>
<dbReference type="AlphaFoldDB" id="A0A2R3Z607"/>
<keyword evidence="3" id="KW-1185">Reference proteome</keyword>
<gene>
    <name evidence="2" type="ORF">C7S20_10710</name>
</gene>
<keyword evidence="1" id="KW-1133">Transmembrane helix</keyword>
<feature type="transmembrane region" description="Helical" evidence="1">
    <location>
        <begin position="31"/>
        <end position="52"/>
    </location>
</feature>
<protein>
    <submittedName>
        <fullName evidence="2">DUF1328 domain-containing protein</fullName>
    </submittedName>
</protein>
<sequence>MKRKTLVFFALALITGLIGFSGISFTGIKLLRVMCLIFADLMIVSLMAKALFPDNPKLKHQRVEKD</sequence>
<keyword evidence="1" id="KW-0472">Membrane</keyword>